<keyword evidence="3" id="KW-1185">Reference proteome</keyword>
<feature type="compositionally biased region" description="Basic and acidic residues" evidence="1">
    <location>
        <begin position="75"/>
        <end position="90"/>
    </location>
</feature>
<feature type="region of interest" description="Disordered" evidence="1">
    <location>
        <begin position="1"/>
        <end position="51"/>
    </location>
</feature>
<reference evidence="2 3" key="1">
    <citation type="submission" date="2022-12" db="EMBL/GenBank/DDBJ databases">
        <authorList>
            <person name="Ruckert C."/>
            <person name="Busche T."/>
            <person name="Kalinowski J."/>
            <person name="Wittmann C."/>
        </authorList>
    </citation>
    <scope>NUCLEOTIDE SEQUENCE [LARGE SCALE GENOMIC DNA]</scope>
    <source>
        <strain evidence="2 3">DSM 40555</strain>
    </source>
</reference>
<sequence>MALSLERSTHCVLPPGGSAHAAEEQTQPDHCHRADDGAEEEQHAGGSGHVVPENLVRCRQLVCATHVGNNGGDANDYRSDQEDDSENHNHDELLTFTRNRYSQAAPIRSQAPPDAFLFSTLRAMRQPRYGSPCS</sequence>
<feature type="compositionally biased region" description="Basic and acidic residues" evidence="1">
    <location>
        <begin position="21"/>
        <end position="43"/>
    </location>
</feature>
<name>A0ABY7I708_STRNI</name>
<feature type="region of interest" description="Disordered" evidence="1">
    <location>
        <begin position="66"/>
        <end position="90"/>
    </location>
</feature>
<accession>A0ABY7I708</accession>
<dbReference type="EMBL" id="CP114202">
    <property type="protein sequence ID" value="WAT94492.1"/>
    <property type="molecule type" value="Genomic_DNA"/>
</dbReference>
<evidence type="ECO:0000313" key="3">
    <source>
        <dbReference type="Proteomes" id="UP001210609"/>
    </source>
</evidence>
<evidence type="ECO:0000313" key="2">
    <source>
        <dbReference type="EMBL" id="WAT94492.1"/>
    </source>
</evidence>
<evidence type="ECO:0000256" key="1">
    <source>
        <dbReference type="SAM" id="MobiDB-lite"/>
    </source>
</evidence>
<dbReference type="RefSeq" id="WP_159483528.1">
    <property type="nucleotide sequence ID" value="NZ_BLIP01000001.1"/>
</dbReference>
<dbReference type="Proteomes" id="UP001210609">
    <property type="component" value="Chromosome"/>
</dbReference>
<gene>
    <name evidence="2" type="ORF">STRLI_000116</name>
</gene>
<protein>
    <submittedName>
        <fullName evidence="2">Uncharacterized protein</fullName>
    </submittedName>
</protein>
<organism evidence="2 3">
    <name type="scientific">Streptomyces nigrescens</name>
    <dbReference type="NCBI Taxonomy" id="1920"/>
    <lineage>
        <taxon>Bacteria</taxon>
        <taxon>Bacillati</taxon>
        <taxon>Actinomycetota</taxon>
        <taxon>Actinomycetes</taxon>
        <taxon>Kitasatosporales</taxon>
        <taxon>Streptomycetaceae</taxon>
        <taxon>Streptomyces</taxon>
    </lineage>
</organism>
<proteinExistence type="predicted"/>